<evidence type="ECO:0000256" key="6">
    <source>
        <dbReference type="ARBA" id="ARBA00023170"/>
    </source>
</evidence>
<dbReference type="Gene3D" id="1.10.287.70">
    <property type="match status" value="1"/>
</dbReference>
<dbReference type="Proteomes" id="UP001219518">
    <property type="component" value="Unassembled WGS sequence"/>
</dbReference>
<organism evidence="8 9">
    <name type="scientific">Frankliniella fusca</name>
    <dbReference type="NCBI Taxonomy" id="407009"/>
    <lineage>
        <taxon>Eukaryota</taxon>
        <taxon>Metazoa</taxon>
        <taxon>Ecdysozoa</taxon>
        <taxon>Arthropoda</taxon>
        <taxon>Hexapoda</taxon>
        <taxon>Insecta</taxon>
        <taxon>Pterygota</taxon>
        <taxon>Neoptera</taxon>
        <taxon>Paraneoptera</taxon>
        <taxon>Thysanoptera</taxon>
        <taxon>Terebrantia</taxon>
        <taxon>Thripoidea</taxon>
        <taxon>Thripidae</taxon>
        <taxon>Frankliniella</taxon>
    </lineage>
</organism>
<evidence type="ECO:0000256" key="1">
    <source>
        <dbReference type="ARBA" id="ARBA00004651"/>
    </source>
</evidence>
<keyword evidence="3" id="KW-0812">Transmembrane</keyword>
<evidence type="ECO:0000256" key="4">
    <source>
        <dbReference type="ARBA" id="ARBA00022989"/>
    </source>
</evidence>
<name>A0AAE1LJG0_9NEOP</name>
<reference evidence="8" key="2">
    <citation type="journal article" date="2023" name="BMC Genomics">
        <title>Pest status, molecular evolution, and epigenetic factors derived from the genome assembly of Frankliniella fusca, a thysanopteran phytovirus vector.</title>
        <authorList>
            <person name="Catto M.A."/>
            <person name="Labadie P.E."/>
            <person name="Jacobson A.L."/>
            <person name="Kennedy G.G."/>
            <person name="Srinivasan R."/>
            <person name="Hunt B.G."/>
        </authorList>
    </citation>
    <scope>NUCLEOTIDE SEQUENCE</scope>
    <source>
        <strain evidence="8">PL_HMW_Pooled</strain>
    </source>
</reference>
<evidence type="ECO:0000256" key="5">
    <source>
        <dbReference type="ARBA" id="ARBA00023136"/>
    </source>
</evidence>
<keyword evidence="4" id="KW-1133">Transmembrane helix</keyword>
<keyword evidence="2" id="KW-1003">Cell membrane</keyword>
<gene>
    <name evidence="8" type="ORF">KUF71_009604</name>
</gene>
<evidence type="ECO:0000313" key="9">
    <source>
        <dbReference type="Proteomes" id="UP001219518"/>
    </source>
</evidence>
<dbReference type="AlphaFoldDB" id="A0AAE1LJG0"/>
<sequence>MCSVRHGRWELLELFRPSEHSAVRLDAVGSWTALPPGPRDRGGHDGIVRGGWHPGIAYRRLHVPGVAVKEVIYMWRQVGEDVMDRLLGMPRAEAMPLLTPLAMHGHIVFMNIVARYNMTVTKRLARTRPGQLAVEEGSPFDGAVGAVERGDADVFPGVIVTGDRARPMVFSCTSWTLRTVCGFLSDTALGSADAVLKPFQPALWAAVVALALAVALLEKCFRSLEDTRAEQGGASWADVFMSCTGTLTGQGFLACGDWVSGRALLATLEVFFLLTQAYYSAAIVTYLLRPPASGIRGVRDLLESPYRVACHDWIHTTRVLQNSSDPLVRELYRRKVARPGGLGFLATAEAMAVLRRPRVGLVASDDVVDEAAAAMTRRETCRLQTLDVDTPLYISLGTAKDAPFKEMMHSGTILQVERGIAHRERIVWRQRQPSCDRDAGGEFAPLELVPMLPPLVLVGVAVVFSSTLCAAEHTRARPRPRHRVSKEELNVEPYEPYLFC</sequence>
<reference evidence="8" key="1">
    <citation type="submission" date="2021-07" db="EMBL/GenBank/DDBJ databases">
        <authorList>
            <person name="Catto M.A."/>
            <person name="Jacobson A."/>
            <person name="Kennedy G."/>
            <person name="Labadie P."/>
            <person name="Hunt B.G."/>
            <person name="Srinivasan R."/>
        </authorList>
    </citation>
    <scope>NUCLEOTIDE SEQUENCE</scope>
    <source>
        <strain evidence="8">PL_HMW_Pooled</strain>
        <tissue evidence="8">Head</tissue>
    </source>
</reference>
<keyword evidence="9" id="KW-1185">Reference proteome</keyword>
<keyword evidence="6 8" id="KW-0675">Receptor</keyword>
<dbReference type="EMBL" id="JAHWGI010000994">
    <property type="protein sequence ID" value="KAK3920317.1"/>
    <property type="molecule type" value="Genomic_DNA"/>
</dbReference>
<evidence type="ECO:0000313" key="8">
    <source>
        <dbReference type="EMBL" id="KAK3920317.1"/>
    </source>
</evidence>
<comment type="subcellular location">
    <subcellularLocation>
        <location evidence="1">Cell membrane</location>
        <topology evidence="1">Multi-pass membrane protein</topology>
    </subcellularLocation>
</comment>
<dbReference type="PANTHER" id="PTHR42643:SF33">
    <property type="entry name" value="GLUTAMATE RECEPTOR 2-LIKE PROTEIN"/>
    <property type="match status" value="1"/>
</dbReference>
<dbReference type="GO" id="GO:0005886">
    <property type="term" value="C:plasma membrane"/>
    <property type="evidence" value="ECO:0007669"/>
    <property type="project" value="UniProtKB-SubCell"/>
</dbReference>
<dbReference type="InterPro" id="IPR052192">
    <property type="entry name" value="Insect_Ionotropic_Sensory_Rcpt"/>
</dbReference>
<dbReference type="PANTHER" id="PTHR42643">
    <property type="entry name" value="IONOTROPIC RECEPTOR 20A-RELATED"/>
    <property type="match status" value="1"/>
</dbReference>
<dbReference type="SUPFAM" id="SSF53850">
    <property type="entry name" value="Periplasmic binding protein-like II"/>
    <property type="match status" value="1"/>
</dbReference>
<keyword evidence="5" id="KW-0472">Membrane</keyword>
<comment type="caution">
    <text evidence="8">The sequence shown here is derived from an EMBL/GenBank/DDBJ whole genome shotgun (WGS) entry which is preliminary data.</text>
</comment>
<protein>
    <submittedName>
        <fullName evidence="8">Ionotropic receptor 21a</fullName>
    </submittedName>
</protein>
<evidence type="ECO:0000256" key="2">
    <source>
        <dbReference type="ARBA" id="ARBA00022475"/>
    </source>
</evidence>
<evidence type="ECO:0000256" key="3">
    <source>
        <dbReference type="ARBA" id="ARBA00022692"/>
    </source>
</evidence>
<proteinExistence type="predicted"/>
<accession>A0AAE1LJG0</accession>
<keyword evidence="7" id="KW-0325">Glycoprotein</keyword>
<evidence type="ECO:0000256" key="7">
    <source>
        <dbReference type="ARBA" id="ARBA00023180"/>
    </source>
</evidence>